<dbReference type="AlphaFoldDB" id="A0AAW0R5P6"/>
<evidence type="ECO:0000256" key="4">
    <source>
        <dbReference type="SAM" id="Phobius"/>
    </source>
</evidence>
<sequence length="690" mass="76340">MDRTKRVKFWGVLFMVFASIATMTVLVRSHRSRSPQVTEYGPIISITPSLTSAQNIGNTYARVAYQNETSGKTKLFKDSYGKTSIPSCVAFTDTEILVGQDALQQAHTNPKRTVCSVGRFLDSHWSSREVQAMVPSLPYQIVEGANDRVAVQMTIAGKIRTRPVSQLVGILAERLKTVAEADLGVKVTHAMAAMPPEFDLYNNDLMKQAAELAGMKLLRTLREPIAAAIAYQLDKVGDEHNIVVYDMGGESLRITAMVVDDGVFDVLDVVSLQVGGRHFDERVAEQLLKNFRKRNGVPTAEITADSMKRLLDGVETAKRQLSTQMSVRVEIPDLYQGLVLHDVVTRAKFEELNMDLFQSAIKSLQIVLDNTKLKPADIDDVIFIGGSSRIPKVIVYLSVARTIALVADILSQLRSQLEEFFGGKKPSTWADEAVITGLAMNAAVINGYYEHDTGCVVDVNPLSIGIETALDRFTLPVIPRHSVIPTRKTVNIRISKTSKIIKIIEGERLRAGDNRLIGELDVSSISPQGKADHLQLAMELDKPNERLVPLLPSDMPLIESILLDADKHWDIERPQLESYKALVDLEYFAEAVSKDARAKLALPKASRGEDESMRKVLAAADEALEFAHQGNTARYTSEQIADARSRLDKIVGELLVDDLASIEYEPTYLVGSKWAEDLKLLTATEARDEL</sequence>
<accession>A0AAW0R5P6</accession>
<dbReference type="SUPFAM" id="SSF100920">
    <property type="entry name" value="Heat shock protein 70kD (HSP70), peptide-binding domain"/>
    <property type="match status" value="1"/>
</dbReference>
<dbReference type="Gene3D" id="3.30.420.40">
    <property type="match status" value="2"/>
</dbReference>
<reference evidence="5 6" key="1">
    <citation type="submission" date="2023-01" db="EMBL/GenBank/DDBJ databases">
        <title>Analysis of 21 Apiospora genomes using comparative genomics revels a genus with tremendous synthesis potential of carbohydrate active enzymes and secondary metabolites.</title>
        <authorList>
            <person name="Sorensen T."/>
        </authorList>
    </citation>
    <scope>NUCLEOTIDE SEQUENCE [LARGE SCALE GENOMIC DNA]</scope>
    <source>
        <strain evidence="5 6">CBS 117206</strain>
    </source>
</reference>
<dbReference type="InterPro" id="IPR029047">
    <property type="entry name" value="HSP70_peptide-bd_sf"/>
</dbReference>
<evidence type="ECO:0000313" key="6">
    <source>
        <dbReference type="Proteomes" id="UP001392437"/>
    </source>
</evidence>
<keyword evidence="2 3" id="KW-0067">ATP-binding</keyword>
<evidence type="ECO:0000256" key="1">
    <source>
        <dbReference type="ARBA" id="ARBA00022741"/>
    </source>
</evidence>
<comment type="similarity">
    <text evidence="3">Belongs to the heat shock protein 70 family.</text>
</comment>
<dbReference type="Pfam" id="PF00012">
    <property type="entry name" value="HSP70"/>
    <property type="match status" value="2"/>
</dbReference>
<dbReference type="Gene3D" id="2.60.34.10">
    <property type="entry name" value="Substrate Binding Domain Of DNAk, Chain A, domain 1"/>
    <property type="match status" value="1"/>
</dbReference>
<dbReference type="Gene3D" id="3.90.640.10">
    <property type="entry name" value="Actin, Chain A, domain 4"/>
    <property type="match status" value="1"/>
</dbReference>
<gene>
    <name evidence="5" type="ORF">PG999_001572</name>
</gene>
<dbReference type="PRINTS" id="PR00301">
    <property type="entry name" value="HEATSHOCK70"/>
</dbReference>
<dbReference type="EMBL" id="JAQQWP010000002">
    <property type="protein sequence ID" value="KAK8129192.1"/>
    <property type="molecule type" value="Genomic_DNA"/>
</dbReference>
<dbReference type="SUPFAM" id="SSF53067">
    <property type="entry name" value="Actin-like ATPase domain"/>
    <property type="match status" value="2"/>
</dbReference>
<dbReference type="PANTHER" id="PTHR19375">
    <property type="entry name" value="HEAT SHOCK PROTEIN 70KDA"/>
    <property type="match status" value="1"/>
</dbReference>
<dbReference type="Gene3D" id="3.30.30.30">
    <property type="match status" value="1"/>
</dbReference>
<organism evidence="5 6">
    <name type="scientific">Apiospora kogelbergensis</name>
    <dbReference type="NCBI Taxonomy" id="1337665"/>
    <lineage>
        <taxon>Eukaryota</taxon>
        <taxon>Fungi</taxon>
        <taxon>Dikarya</taxon>
        <taxon>Ascomycota</taxon>
        <taxon>Pezizomycotina</taxon>
        <taxon>Sordariomycetes</taxon>
        <taxon>Xylariomycetidae</taxon>
        <taxon>Amphisphaeriales</taxon>
        <taxon>Apiosporaceae</taxon>
        <taxon>Apiospora</taxon>
    </lineage>
</organism>
<dbReference type="GO" id="GO:0140662">
    <property type="term" value="F:ATP-dependent protein folding chaperone"/>
    <property type="evidence" value="ECO:0007669"/>
    <property type="project" value="InterPro"/>
</dbReference>
<evidence type="ECO:0000256" key="2">
    <source>
        <dbReference type="ARBA" id="ARBA00022840"/>
    </source>
</evidence>
<dbReference type="InterPro" id="IPR043129">
    <property type="entry name" value="ATPase_NBD"/>
</dbReference>
<dbReference type="Proteomes" id="UP001392437">
    <property type="component" value="Unassembled WGS sequence"/>
</dbReference>
<keyword evidence="6" id="KW-1185">Reference proteome</keyword>
<comment type="caution">
    <text evidence="5">The sequence shown here is derived from an EMBL/GenBank/DDBJ whole genome shotgun (WGS) entry which is preliminary data.</text>
</comment>
<keyword evidence="1 3" id="KW-0547">Nucleotide-binding</keyword>
<protein>
    <submittedName>
        <fullName evidence="5">Uncharacterized protein</fullName>
    </submittedName>
</protein>
<dbReference type="FunFam" id="3.90.640.10:FF:000003">
    <property type="entry name" value="Molecular chaperone DnaK"/>
    <property type="match status" value="1"/>
</dbReference>
<keyword evidence="4" id="KW-0812">Transmembrane</keyword>
<proteinExistence type="inferred from homology"/>
<feature type="transmembrane region" description="Helical" evidence="4">
    <location>
        <begin position="7"/>
        <end position="27"/>
    </location>
</feature>
<dbReference type="InterPro" id="IPR013126">
    <property type="entry name" value="Hsp_70_fam"/>
</dbReference>
<dbReference type="GO" id="GO:0005524">
    <property type="term" value="F:ATP binding"/>
    <property type="evidence" value="ECO:0007669"/>
    <property type="project" value="UniProtKB-KW"/>
</dbReference>
<keyword evidence="4" id="KW-0472">Membrane</keyword>
<evidence type="ECO:0000256" key="3">
    <source>
        <dbReference type="RuleBase" id="RU003322"/>
    </source>
</evidence>
<evidence type="ECO:0000313" key="5">
    <source>
        <dbReference type="EMBL" id="KAK8129192.1"/>
    </source>
</evidence>
<keyword evidence="4" id="KW-1133">Transmembrane helix</keyword>
<name>A0AAW0R5P6_9PEZI</name>